<dbReference type="AlphaFoldDB" id="A0A1E3RX03"/>
<accession>A0A1E3RX03</accession>
<sequence>MMTTSRGQRIYVAGATGVIGSRLVPALIDAGHTVGAMTRSPGKASQLASIGAEPIICDVFDRSALRTAVRSFSPDVVLHELTDLPDSLADLPEISLLNARIRVEGTRNLIEAMNGAGPTKIVAQSVAWTMPPGAEADAVASLEQAVLAADGVVLRYGFFYGPGTYFENELPAAPRVHIDTAAARTIAAIGAPSGILTVVDGQAE</sequence>
<evidence type="ECO:0000313" key="3">
    <source>
        <dbReference type="Proteomes" id="UP000094243"/>
    </source>
</evidence>
<protein>
    <submittedName>
        <fullName evidence="2">Epimerase</fullName>
    </submittedName>
</protein>
<gene>
    <name evidence="2" type="ORF">BHQ17_09030</name>
</gene>
<dbReference type="SUPFAM" id="SSF51735">
    <property type="entry name" value="NAD(P)-binding Rossmann-fold domains"/>
    <property type="match status" value="1"/>
</dbReference>
<dbReference type="GO" id="GO:0005737">
    <property type="term" value="C:cytoplasm"/>
    <property type="evidence" value="ECO:0007669"/>
    <property type="project" value="TreeGrafter"/>
</dbReference>
<evidence type="ECO:0000259" key="1">
    <source>
        <dbReference type="Pfam" id="PF01370"/>
    </source>
</evidence>
<name>A0A1E3RX03_9MYCO</name>
<dbReference type="Pfam" id="PF01370">
    <property type="entry name" value="Epimerase"/>
    <property type="match status" value="1"/>
</dbReference>
<comment type="caution">
    <text evidence="2">The sequence shown here is derived from an EMBL/GenBank/DDBJ whole genome shotgun (WGS) entry which is preliminary data.</text>
</comment>
<dbReference type="GO" id="GO:0004029">
    <property type="term" value="F:aldehyde dehydrogenase (NAD+) activity"/>
    <property type="evidence" value="ECO:0007669"/>
    <property type="project" value="TreeGrafter"/>
</dbReference>
<dbReference type="Gene3D" id="3.40.50.720">
    <property type="entry name" value="NAD(P)-binding Rossmann-like Domain"/>
    <property type="match status" value="1"/>
</dbReference>
<dbReference type="PANTHER" id="PTHR48079">
    <property type="entry name" value="PROTEIN YEEZ"/>
    <property type="match status" value="1"/>
</dbReference>
<reference evidence="3" key="1">
    <citation type="submission" date="2016-09" db="EMBL/GenBank/DDBJ databases">
        <authorList>
            <person name="Greninger A.L."/>
            <person name="Jerome K.R."/>
            <person name="Mcnair B."/>
            <person name="Wallis C."/>
            <person name="Fang F."/>
        </authorList>
    </citation>
    <scope>NUCLEOTIDE SEQUENCE [LARGE SCALE GENOMIC DNA]</scope>
    <source>
        <strain evidence="3">M7</strain>
    </source>
</reference>
<dbReference type="InterPro" id="IPR051783">
    <property type="entry name" value="NAD(P)-dependent_oxidoreduct"/>
</dbReference>
<evidence type="ECO:0000313" key="2">
    <source>
        <dbReference type="EMBL" id="ODQ94455.1"/>
    </source>
</evidence>
<dbReference type="InterPro" id="IPR001509">
    <property type="entry name" value="Epimerase_deHydtase"/>
</dbReference>
<proteinExistence type="predicted"/>
<dbReference type="Proteomes" id="UP000094243">
    <property type="component" value="Unassembled WGS sequence"/>
</dbReference>
<dbReference type="InterPro" id="IPR036291">
    <property type="entry name" value="NAD(P)-bd_dom_sf"/>
</dbReference>
<dbReference type="EMBL" id="MIGZ01000039">
    <property type="protein sequence ID" value="ODQ94455.1"/>
    <property type="molecule type" value="Genomic_DNA"/>
</dbReference>
<keyword evidence="3" id="KW-1185">Reference proteome</keyword>
<organism evidence="2 3">
    <name type="scientific">Mycolicibacterium holsaticum</name>
    <dbReference type="NCBI Taxonomy" id="152142"/>
    <lineage>
        <taxon>Bacteria</taxon>
        <taxon>Bacillati</taxon>
        <taxon>Actinomycetota</taxon>
        <taxon>Actinomycetes</taxon>
        <taxon>Mycobacteriales</taxon>
        <taxon>Mycobacteriaceae</taxon>
        <taxon>Mycolicibacterium</taxon>
    </lineage>
</organism>
<dbReference type="PANTHER" id="PTHR48079:SF6">
    <property type="entry name" value="NAD(P)-BINDING DOMAIN-CONTAINING PROTEIN-RELATED"/>
    <property type="match status" value="1"/>
</dbReference>
<feature type="domain" description="NAD-dependent epimerase/dehydratase" evidence="1">
    <location>
        <begin position="10"/>
        <end position="134"/>
    </location>
</feature>